<accession>A0A2C5YAF3</accession>
<feature type="region of interest" description="Disordered" evidence="1">
    <location>
        <begin position="145"/>
        <end position="172"/>
    </location>
</feature>
<feature type="compositionally biased region" description="Low complexity" evidence="1">
    <location>
        <begin position="56"/>
        <end position="78"/>
    </location>
</feature>
<protein>
    <submittedName>
        <fullName evidence="2">Uncharacterized protein</fullName>
    </submittedName>
</protein>
<proteinExistence type="predicted"/>
<dbReference type="STRING" id="1399860.A0A2C5YAF3"/>
<organism evidence="2 3">
    <name type="scientific">Ophiocordyceps australis</name>
    <dbReference type="NCBI Taxonomy" id="1399860"/>
    <lineage>
        <taxon>Eukaryota</taxon>
        <taxon>Fungi</taxon>
        <taxon>Dikarya</taxon>
        <taxon>Ascomycota</taxon>
        <taxon>Pezizomycotina</taxon>
        <taxon>Sordariomycetes</taxon>
        <taxon>Hypocreomycetidae</taxon>
        <taxon>Hypocreales</taxon>
        <taxon>Ophiocordycipitaceae</taxon>
        <taxon>Ophiocordyceps</taxon>
    </lineage>
</organism>
<feature type="region of interest" description="Disordered" evidence="1">
    <location>
        <begin position="1"/>
        <end position="128"/>
    </location>
</feature>
<feature type="compositionally biased region" description="Pro residues" evidence="1">
    <location>
        <begin position="147"/>
        <end position="158"/>
    </location>
</feature>
<name>A0A2C5YAF3_9HYPO</name>
<comment type="caution">
    <text evidence="2">The sequence shown here is derived from an EMBL/GenBank/DDBJ whole genome shotgun (WGS) entry which is preliminary data.</text>
</comment>
<evidence type="ECO:0000313" key="2">
    <source>
        <dbReference type="EMBL" id="PHH63934.1"/>
    </source>
</evidence>
<sequence length="439" mass="47009">MSAAQQGALSLRKPSTRTAASSEQSTRSSSPSRLPVKPRPSRHSSIHVAKSGSRVASEAASRPTSSTAAAAAPTRLSRLPPPATASASTRVAPKARPTSAIGVPTTQTRQAQGHVRAKSTATALNSPATLSATARSLGQRTLSLAVPRPPAATRPSPPLSKAGSHSSDKNRPAQVQALAIAAPSSPSKPAAGITETTRLQAELLQLHILHRDAAAVNAQWQASAKDKLGSRFAQLSDATKAIAQQQRNAMERDNILALRRWGSCGQPLDTKIQALDDLVGAIWTLTASGGRLARTVKCFDRWLQDVVCIQEARGSNKMRQLLRNHQALFISELDAPWKEECLAMLRLLKGWRAQLAKIAHMPQPHESHHGTSPQGQGSSLERMLATVRQLLDGTLAELSAMEDIEQCALAREDAWIESTNNDQEDGQDKQEAGAIWRII</sequence>
<evidence type="ECO:0000313" key="3">
    <source>
        <dbReference type="Proteomes" id="UP000226192"/>
    </source>
</evidence>
<feature type="compositionally biased region" description="Low complexity" evidence="1">
    <location>
        <begin position="16"/>
        <end position="33"/>
    </location>
</feature>
<evidence type="ECO:0000256" key="1">
    <source>
        <dbReference type="SAM" id="MobiDB-lite"/>
    </source>
</evidence>
<reference evidence="2 3" key="1">
    <citation type="submission" date="2017-06" db="EMBL/GenBank/DDBJ databases">
        <title>Ant-infecting Ophiocordyceps genomes reveal a high diversity of potential behavioral manipulation genes and a possible major role for enterotoxins.</title>
        <authorList>
            <person name="De Bekker C."/>
            <person name="Evans H.C."/>
            <person name="Brachmann A."/>
            <person name="Hughes D.P."/>
        </authorList>
    </citation>
    <scope>NUCLEOTIDE SEQUENCE [LARGE SCALE GENOMIC DNA]</scope>
    <source>
        <strain evidence="2 3">Map64</strain>
    </source>
</reference>
<keyword evidence="3" id="KW-1185">Reference proteome</keyword>
<dbReference type="Proteomes" id="UP000226192">
    <property type="component" value="Unassembled WGS sequence"/>
</dbReference>
<dbReference type="OrthoDB" id="5429993at2759"/>
<dbReference type="AlphaFoldDB" id="A0A2C5YAF3"/>
<gene>
    <name evidence="2" type="ORF">CDD81_5153</name>
</gene>
<feature type="compositionally biased region" description="Polar residues" evidence="1">
    <location>
        <begin position="119"/>
        <end position="128"/>
    </location>
</feature>
<dbReference type="EMBL" id="NJET01000039">
    <property type="protein sequence ID" value="PHH63934.1"/>
    <property type="molecule type" value="Genomic_DNA"/>
</dbReference>